<evidence type="ECO:0000256" key="2">
    <source>
        <dbReference type="ARBA" id="ARBA00004881"/>
    </source>
</evidence>
<proteinExistence type="inferred from homology"/>
<dbReference type="Proteomes" id="UP001229421">
    <property type="component" value="Unassembled WGS sequence"/>
</dbReference>
<protein>
    <recommendedName>
        <fullName evidence="13">O-fucosyltransferase family protein</fullName>
    </recommendedName>
</protein>
<feature type="region of interest" description="Disordered" evidence="14">
    <location>
        <begin position="616"/>
        <end position="686"/>
    </location>
</feature>
<feature type="compositionally biased region" description="Acidic residues" evidence="14">
    <location>
        <begin position="626"/>
        <end position="637"/>
    </location>
</feature>
<keyword evidence="6 15" id="KW-0812">Transmembrane</keyword>
<dbReference type="PANTHER" id="PTHR31741">
    <property type="entry name" value="OS02G0726500 PROTEIN-RELATED"/>
    <property type="match status" value="1"/>
</dbReference>
<dbReference type="PANTHER" id="PTHR31741:SF46">
    <property type="entry name" value="O-FUCOSYLTRANSFERASE 27"/>
    <property type="match status" value="1"/>
</dbReference>
<dbReference type="GO" id="GO:0005802">
    <property type="term" value="C:trans-Golgi network"/>
    <property type="evidence" value="ECO:0007669"/>
    <property type="project" value="TreeGrafter"/>
</dbReference>
<dbReference type="Pfam" id="PF10250">
    <property type="entry name" value="O-FucT"/>
    <property type="match status" value="1"/>
</dbReference>
<feature type="compositionally biased region" description="Acidic residues" evidence="14">
    <location>
        <begin position="674"/>
        <end position="686"/>
    </location>
</feature>
<comment type="similarity">
    <text evidence="3">Belongs to the glycosyltransferase GT106 family.</text>
</comment>
<evidence type="ECO:0000256" key="7">
    <source>
        <dbReference type="ARBA" id="ARBA00022968"/>
    </source>
</evidence>
<keyword evidence="8 15" id="KW-1133">Transmembrane helix</keyword>
<keyword evidence="17" id="KW-1185">Reference proteome</keyword>
<comment type="caution">
    <text evidence="16">The sequence shown here is derived from an EMBL/GenBank/DDBJ whole genome shotgun (WGS) entry which is preliminary data.</text>
</comment>
<evidence type="ECO:0000256" key="12">
    <source>
        <dbReference type="ARBA" id="ARBA00023277"/>
    </source>
</evidence>
<feature type="region of interest" description="Disordered" evidence="14">
    <location>
        <begin position="417"/>
        <end position="445"/>
    </location>
</feature>
<keyword evidence="9 15" id="KW-0472">Membrane</keyword>
<evidence type="ECO:0000256" key="6">
    <source>
        <dbReference type="ARBA" id="ARBA00022692"/>
    </source>
</evidence>
<keyword evidence="10" id="KW-0325">Glycoprotein</keyword>
<evidence type="ECO:0000256" key="1">
    <source>
        <dbReference type="ARBA" id="ARBA00004606"/>
    </source>
</evidence>
<evidence type="ECO:0000256" key="14">
    <source>
        <dbReference type="SAM" id="MobiDB-lite"/>
    </source>
</evidence>
<evidence type="ECO:0000256" key="13">
    <source>
        <dbReference type="ARBA" id="ARBA00030350"/>
    </source>
</evidence>
<evidence type="ECO:0000256" key="11">
    <source>
        <dbReference type="ARBA" id="ARBA00023253"/>
    </source>
</evidence>
<dbReference type="GO" id="GO:0005768">
    <property type="term" value="C:endosome"/>
    <property type="evidence" value="ECO:0007669"/>
    <property type="project" value="TreeGrafter"/>
</dbReference>
<keyword evidence="11" id="KW-0294">Fucose metabolism</keyword>
<evidence type="ECO:0000256" key="9">
    <source>
        <dbReference type="ARBA" id="ARBA00023136"/>
    </source>
</evidence>
<evidence type="ECO:0000256" key="5">
    <source>
        <dbReference type="ARBA" id="ARBA00022679"/>
    </source>
</evidence>
<keyword evidence="7" id="KW-0735">Signal-anchor</keyword>
<evidence type="ECO:0000256" key="4">
    <source>
        <dbReference type="ARBA" id="ARBA00022676"/>
    </source>
</evidence>
<organism evidence="16 17">
    <name type="scientific">Tagetes erecta</name>
    <name type="common">African marigold</name>
    <dbReference type="NCBI Taxonomy" id="13708"/>
    <lineage>
        <taxon>Eukaryota</taxon>
        <taxon>Viridiplantae</taxon>
        <taxon>Streptophyta</taxon>
        <taxon>Embryophyta</taxon>
        <taxon>Tracheophyta</taxon>
        <taxon>Spermatophyta</taxon>
        <taxon>Magnoliopsida</taxon>
        <taxon>eudicotyledons</taxon>
        <taxon>Gunneridae</taxon>
        <taxon>Pentapetalae</taxon>
        <taxon>asterids</taxon>
        <taxon>campanulids</taxon>
        <taxon>Asterales</taxon>
        <taxon>Asteraceae</taxon>
        <taxon>Asteroideae</taxon>
        <taxon>Heliantheae alliance</taxon>
        <taxon>Tageteae</taxon>
        <taxon>Tagetes</taxon>
    </lineage>
</organism>
<dbReference type="InterPro" id="IPR024709">
    <property type="entry name" value="FucosylTrfase_pln"/>
</dbReference>
<feature type="transmembrane region" description="Helical" evidence="15">
    <location>
        <begin position="20"/>
        <end position="43"/>
    </location>
</feature>
<evidence type="ECO:0000256" key="8">
    <source>
        <dbReference type="ARBA" id="ARBA00022989"/>
    </source>
</evidence>
<dbReference type="GO" id="GO:0006004">
    <property type="term" value="P:fucose metabolic process"/>
    <property type="evidence" value="ECO:0007669"/>
    <property type="project" value="UniProtKB-KW"/>
</dbReference>
<evidence type="ECO:0000256" key="3">
    <source>
        <dbReference type="ARBA" id="ARBA00007737"/>
    </source>
</evidence>
<evidence type="ECO:0000256" key="10">
    <source>
        <dbReference type="ARBA" id="ARBA00023180"/>
    </source>
</evidence>
<dbReference type="GO" id="GO:0016020">
    <property type="term" value="C:membrane"/>
    <property type="evidence" value="ECO:0007669"/>
    <property type="project" value="UniProtKB-SubCell"/>
</dbReference>
<keyword evidence="4" id="KW-0328">Glycosyltransferase</keyword>
<dbReference type="PIRSF" id="PIRSF009360">
    <property type="entry name" value="UCP009360"/>
    <property type="match status" value="1"/>
</dbReference>
<keyword evidence="12" id="KW-0119">Carbohydrate metabolism</keyword>
<comment type="subcellular location">
    <subcellularLocation>
        <location evidence="1">Membrane</location>
        <topology evidence="1">Single-pass type II membrane protein</topology>
    </subcellularLocation>
</comment>
<reference evidence="16" key="1">
    <citation type="journal article" date="2023" name="bioRxiv">
        <title>Improved chromosome-level genome assembly for marigold (Tagetes erecta).</title>
        <authorList>
            <person name="Jiang F."/>
            <person name="Yuan L."/>
            <person name="Wang S."/>
            <person name="Wang H."/>
            <person name="Xu D."/>
            <person name="Wang A."/>
            <person name="Fan W."/>
        </authorList>
    </citation>
    <scope>NUCLEOTIDE SEQUENCE</scope>
    <source>
        <strain evidence="16">WSJ</strain>
        <tissue evidence="16">Leaf</tissue>
    </source>
</reference>
<evidence type="ECO:0000313" key="16">
    <source>
        <dbReference type="EMBL" id="KAK1440765.1"/>
    </source>
</evidence>
<evidence type="ECO:0000313" key="17">
    <source>
        <dbReference type="Proteomes" id="UP001229421"/>
    </source>
</evidence>
<evidence type="ECO:0000256" key="15">
    <source>
        <dbReference type="SAM" id="Phobius"/>
    </source>
</evidence>
<dbReference type="GO" id="GO:0016757">
    <property type="term" value="F:glycosyltransferase activity"/>
    <property type="evidence" value="ECO:0007669"/>
    <property type="project" value="UniProtKB-KW"/>
</dbReference>
<accession>A0AAD8LDY5</accession>
<dbReference type="InterPro" id="IPR019378">
    <property type="entry name" value="GDP-Fuc_O-FucTrfase"/>
</dbReference>
<sequence>MKGGDSGGTGKMFIKSKLKWVGLVGLVLSALSLFTHFLLARYYSYTDDAITEYQAITIFSWRPIFHNADLSPNSKLYRRLWGPVRRLESLQPHAKPRQHYAVPVSESSRFIFVRIRGGFHEIRSSICDAVVIARLLNATLVIPEIQSTTSSKGISAQFKSFAYLYNEDHFMTALANDITVVKTLPKSLKGARRKKEIPSFKVANSQSPYYYLHHVLPVLKRHSVVELVVSDGGCLQAILPPDLEEYQRLRCRVAFHALSFRHEVQELATKILHRLRAPGRPFIAYDPGMTRDALAYYGCAELFQDVHTELIQHRRLWMLKRGIVKGNLTVDSNTQRLNGSCPLTPEEIGIILRAYGYPWDTIIYISGGEVFGGQKKLIPFHAIFENVVDRTSLTTPWELNKIYGREANLVDKYPKAPPAAEMETKKEAWKTSGQRPRPLPPPPARPKSYNIEGWWGWVAESDNEPESTVIELRTNAHKLLWEAIDYMVCVEADVFVPGFDRDGKGRPSFASLVMGHRLYQSATAKSFMLDRKEIAKHMDEISDNLYEFNQTWIESVRSHLSKSLVDGLTEKSKASKSLSFLSFPVPECACLRSKGNGGSSLPAAVKVAPSCPAWMGKDVVSRTGDKEDEDDLDDDDSWPFSLFFRQSGGSGNRNTANSGGRGGGEMMSSKEETQMEDQEEMEGGDR</sequence>
<name>A0AAD8LDY5_TARER</name>
<dbReference type="AlphaFoldDB" id="A0AAD8LDY5"/>
<comment type="pathway">
    <text evidence="2">Glycan metabolism.</text>
</comment>
<gene>
    <name evidence="16" type="ORF">QVD17_06596</name>
</gene>
<keyword evidence="5" id="KW-0808">Transferase</keyword>
<dbReference type="EMBL" id="JAUHHV010000001">
    <property type="protein sequence ID" value="KAK1440765.1"/>
    <property type="molecule type" value="Genomic_DNA"/>
</dbReference>